<dbReference type="Ensembl" id="ENSLLET00000022716.1">
    <property type="protein sequence ID" value="ENSLLEP00000021868.1"/>
    <property type="gene ID" value="ENSLLEG00000013868.1"/>
</dbReference>
<dbReference type="GO" id="GO:0004867">
    <property type="term" value="F:serine-type endopeptidase inhibitor activity"/>
    <property type="evidence" value="ECO:0007669"/>
    <property type="project" value="UniProtKB-KW"/>
</dbReference>
<evidence type="ECO:0000313" key="8">
    <source>
        <dbReference type="Proteomes" id="UP000694569"/>
    </source>
</evidence>
<dbReference type="GeneTree" id="ENSGT01140000282753"/>
<dbReference type="GO" id="GO:0005615">
    <property type="term" value="C:extracellular space"/>
    <property type="evidence" value="ECO:0007669"/>
    <property type="project" value="TreeGrafter"/>
</dbReference>
<dbReference type="InterPro" id="IPR036880">
    <property type="entry name" value="Kunitz_BPTI_sf"/>
</dbReference>
<keyword evidence="4" id="KW-0722">Serine protease inhibitor</keyword>
<dbReference type="Pfam" id="PF00014">
    <property type="entry name" value="Kunitz_BPTI"/>
    <property type="match status" value="1"/>
</dbReference>
<keyword evidence="3" id="KW-0646">Protease inhibitor</keyword>
<dbReference type="OrthoDB" id="196393at2759"/>
<comment type="subcellular location">
    <subcellularLocation>
        <location evidence="1">Secreted</location>
    </subcellularLocation>
</comment>
<reference evidence="7" key="1">
    <citation type="submission" date="2025-08" db="UniProtKB">
        <authorList>
            <consortium name="Ensembl"/>
        </authorList>
    </citation>
    <scope>IDENTIFICATION</scope>
</reference>
<dbReference type="InterPro" id="IPR050098">
    <property type="entry name" value="TFPI/VKTCI-like"/>
</dbReference>
<name>A0A8C5N2M2_9ANUR</name>
<proteinExistence type="predicted"/>
<evidence type="ECO:0000256" key="5">
    <source>
        <dbReference type="ARBA" id="ARBA00023157"/>
    </source>
</evidence>
<keyword evidence="5" id="KW-1015">Disulfide bond</keyword>
<evidence type="ECO:0000256" key="1">
    <source>
        <dbReference type="ARBA" id="ARBA00004613"/>
    </source>
</evidence>
<dbReference type="FunFam" id="4.10.410.10:FF:000020">
    <property type="entry name" value="Collagen, type VI, alpha 3"/>
    <property type="match status" value="1"/>
</dbReference>
<dbReference type="PROSITE" id="PS50279">
    <property type="entry name" value="BPTI_KUNITZ_2"/>
    <property type="match status" value="1"/>
</dbReference>
<keyword evidence="2" id="KW-0964">Secreted</keyword>
<dbReference type="PRINTS" id="PR00759">
    <property type="entry name" value="BASICPTASE"/>
</dbReference>
<dbReference type="PANTHER" id="PTHR10083:SF381">
    <property type="entry name" value="BPTI_KUNITZ INHIBITOR DOMAIN-CONTAINING PROTEIN"/>
    <property type="match status" value="1"/>
</dbReference>
<evidence type="ECO:0000256" key="3">
    <source>
        <dbReference type="ARBA" id="ARBA00022690"/>
    </source>
</evidence>
<protein>
    <recommendedName>
        <fullName evidence="6">BPTI/Kunitz inhibitor domain-containing protein</fullName>
    </recommendedName>
</protein>
<dbReference type="AlphaFoldDB" id="A0A8C5N2M2"/>
<dbReference type="SMART" id="SM00131">
    <property type="entry name" value="KU"/>
    <property type="match status" value="1"/>
</dbReference>
<evidence type="ECO:0000256" key="4">
    <source>
        <dbReference type="ARBA" id="ARBA00022900"/>
    </source>
</evidence>
<dbReference type="Gene3D" id="4.10.410.10">
    <property type="entry name" value="Pancreatic trypsin inhibitor Kunitz domain"/>
    <property type="match status" value="1"/>
</dbReference>
<dbReference type="InterPro" id="IPR002223">
    <property type="entry name" value="Kunitz_BPTI"/>
</dbReference>
<dbReference type="InterPro" id="IPR020901">
    <property type="entry name" value="Prtase_inh_Kunz-CS"/>
</dbReference>
<evidence type="ECO:0000313" key="7">
    <source>
        <dbReference type="Ensembl" id="ENSLLEP00000021868.1"/>
    </source>
</evidence>
<evidence type="ECO:0000256" key="2">
    <source>
        <dbReference type="ARBA" id="ARBA00022525"/>
    </source>
</evidence>
<evidence type="ECO:0000259" key="6">
    <source>
        <dbReference type="PROSITE" id="PS50279"/>
    </source>
</evidence>
<keyword evidence="8" id="KW-1185">Reference proteome</keyword>
<sequence length="64" mass="7490">GKKYHICSLPMREGECKKYTLKWYYNRVAGECRPFVYSGCGGNANQFEDMELCELQCIQRKEGE</sequence>
<organism evidence="7 8">
    <name type="scientific">Leptobrachium leishanense</name>
    <name type="common">Leishan spiny toad</name>
    <dbReference type="NCBI Taxonomy" id="445787"/>
    <lineage>
        <taxon>Eukaryota</taxon>
        <taxon>Metazoa</taxon>
        <taxon>Chordata</taxon>
        <taxon>Craniata</taxon>
        <taxon>Vertebrata</taxon>
        <taxon>Euteleostomi</taxon>
        <taxon>Amphibia</taxon>
        <taxon>Batrachia</taxon>
        <taxon>Anura</taxon>
        <taxon>Pelobatoidea</taxon>
        <taxon>Megophryidae</taxon>
        <taxon>Leptobrachium</taxon>
    </lineage>
</organism>
<dbReference type="PROSITE" id="PS00280">
    <property type="entry name" value="BPTI_KUNITZ_1"/>
    <property type="match status" value="1"/>
</dbReference>
<feature type="domain" description="BPTI/Kunitz inhibitor" evidence="6">
    <location>
        <begin position="7"/>
        <end position="57"/>
    </location>
</feature>
<dbReference type="PANTHER" id="PTHR10083">
    <property type="entry name" value="KUNITZ-TYPE PROTEASE INHIBITOR-RELATED"/>
    <property type="match status" value="1"/>
</dbReference>
<dbReference type="SUPFAM" id="SSF57362">
    <property type="entry name" value="BPTI-like"/>
    <property type="match status" value="1"/>
</dbReference>
<accession>A0A8C5N2M2</accession>
<dbReference type="Proteomes" id="UP000694569">
    <property type="component" value="Unplaced"/>
</dbReference>
<reference evidence="7" key="2">
    <citation type="submission" date="2025-09" db="UniProtKB">
        <authorList>
            <consortium name="Ensembl"/>
        </authorList>
    </citation>
    <scope>IDENTIFICATION</scope>
</reference>